<dbReference type="AlphaFoldDB" id="I4B579"/>
<dbReference type="STRING" id="869212.Turpa_1789"/>
<evidence type="ECO:0000313" key="2">
    <source>
        <dbReference type="Proteomes" id="UP000006048"/>
    </source>
</evidence>
<gene>
    <name evidence="1" type="ordered locus">Turpa_1789</name>
</gene>
<dbReference type="KEGG" id="tpx:Turpa_1789"/>
<keyword evidence="2" id="KW-1185">Reference proteome</keyword>
<sequence>MLSGVKVLVQTNKKRKSLEKLSPADYSKLLALYLDEKKQKQALKMAADNISALEMLVQFETMVAMNKRLEIGSVPADYKLPVYQIVEIAEKFFHVEDPKLIETELKGNKIWQTIKASAADFGLFQDTLAFLFTWGDRPMIPTPAYLKQIVMNRIYMPRHRQKKSRQLLFGSKTVFALSRAIFVISITSATATKWLRCVHRAMVQSPRTRRRRVRCSS</sequence>
<reference evidence="1 2" key="1">
    <citation type="submission" date="2012-06" db="EMBL/GenBank/DDBJ databases">
        <title>The complete chromosome of genome of Turneriella parva DSM 21527.</title>
        <authorList>
            <consortium name="US DOE Joint Genome Institute (JGI-PGF)"/>
            <person name="Lucas S."/>
            <person name="Han J."/>
            <person name="Lapidus A."/>
            <person name="Bruce D."/>
            <person name="Goodwin L."/>
            <person name="Pitluck S."/>
            <person name="Peters L."/>
            <person name="Kyrpides N."/>
            <person name="Mavromatis K."/>
            <person name="Ivanova N."/>
            <person name="Mikhailova N."/>
            <person name="Chertkov O."/>
            <person name="Detter J.C."/>
            <person name="Tapia R."/>
            <person name="Han C."/>
            <person name="Land M."/>
            <person name="Hauser L."/>
            <person name="Markowitz V."/>
            <person name="Cheng J.-F."/>
            <person name="Hugenholtz P."/>
            <person name="Woyke T."/>
            <person name="Wu D."/>
            <person name="Gronow S."/>
            <person name="Wellnitz S."/>
            <person name="Brambilla E."/>
            <person name="Klenk H.-P."/>
            <person name="Eisen J.A."/>
        </authorList>
    </citation>
    <scope>NUCLEOTIDE SEQUENCE [LARGE SCALE GENOMIC DNA]</scope>
    <source>
        <strain evidence="2">ATCC BAA-1111 / DSM 21527 / NCTC 11395 / H</strain>
    </source>
</reference>
<proteinExistence type="predicted"/>
<protein>
    <submittedName>
        <fullName evidence="1">Uncharacterized protein</fullName>
    </submittedName>
</protein>
<dbReference type="EMBL" id="CP002959">
    <property type="protein sequence ID" value="AFM12436.1"/>
    <property type="molecule type" value="Genomic_DNA"/>
</dbReference>
<dbReference type="HOGENOM" id="CLU_1271825_0_0_12"/>
<organism evidence="1 2">
    <name type="scientific">Turneriella parva (strain ATCC BAA-1111 / DSM 21527 / NCTC 11395 / H)</name>
    <name type="common">Leptospira parva</name>
    <dbReference type="NCBI Taxonomy" id="869212"/>
    <lineage>
        <taxon>Bacteria</taxon>
        <taxon>Pseudomonadati</taxon>
        <taxon>Spirochaetota</taxon>
        <taxon>Spirochaetia</taxon>
        <taxon>Leptospirales</taxon>
        <taxon>Leptospiraceae</taxon>
        <taxon>Turneriella</taxon>
    </lineage>
</organism>
<dbReference type="Proteomes" id="UP000006048">
    <property type="component" value="Chromosome"/>
</dbReference>
<name>I4B579_TURPD</name>
<evidence type="ECO:0000313" key="1">
    <source>
        <dbReference type="EMBL" id="AFM12436.1"/>
    </source>
</evidence>
<accession>I4B579</accession>